<name>A0ABV6KYI7_9BACI</name>
<gene>
    <name evidence="1" type="ORF">ACFFHF_24760</name>
</gene>
<evidence type="ECO:0000313" key="2">
    <source>
        <dbReference type="Proteomes" id="UP001589738"/>
    </source>
</evidence>
<dbReference type="EMBL" id="JBHLUU010000128">
    <property type="protein sequence ID" value="MFC0478403.1"/>
    <property type="molecule type" value="Genomic_DNA"/>
</dbReference>
<accession>A0ABV6KYI7</accession>
<organism evidence="1 2">
    <name type="scientific">Robertmurraya beringensis</name>
    <dbReference type="NCBI Taxonomy" id="641660"/>
    <lineage>
        <taxon>Bacteria</taxon>
        <taxon>Bacillati</taxon>
        <taxon>Bacillota</taxon>
        <taxon>Bacilli</taxon>
        <taxon>Bacillales</taxon>
        <taxon>Bacillaceae</taxon>
        <taxon>Robertmurraya</taxon>
    </lineage>
</organism>
<proteinExistence type="predicted"/>
<dbReference type="RefSeq" id="WP_157077395.1">
    <property type="nucleotide sequence ID" value="NZ_JBHLUU010000128.1"/>
</dbReference>
<evidence type="ECO:0000313" key="1">
    <source>
        <dbReference type="EMBL" id="MFC0478403.1"/>
    </source>
</evidence>
<keyword evidence="2" id="KW-1185">Reference proteome</keyword>
<reference evidence="1 2" key="1">
    <citation type="submission" date="2024-09" db="EMBL/GenBank/DDBJ databases">
        <authorList>
            <person name="Sun Q."/>
            <person name="Mori K."/>
        </authorList>
    </citation>
    <scope>NUCLEOTIDE SEQUENCE [LARGE SCALE GENOMIC DNA]</scope>
    <source>
        <strain evidence="1 2">CGMCC 1.9126</strain>
    </source>
</reference>
<dbReference type="Proteomes" id="UP001589738">
    <property type="component" value="Unassembled WGS sequence"/>
</dbReference>
<sequence length="47" mass="5682">MMGNIDKFPKSLKKTVRYIKQEATREQLEEIRKIIDYAIQRRNVTLD</sequence>
<protein>
    <submittedName>
        <fullName evidence="1">Uncharacterized protein</fullName>
    </submittedName>
</protein>
<comment type="caution">
    <text evidence="1">The sequence shown here is derived from an EMBL/GenBank/DDBJ whole genome shotgun (WGS) entry which is preliminary data.</text>
</comment>